<sequence>MITQTDDYKSVESRFCRVSSTNFTGRKTTLMPILIYHMMSDITPTEQILLAEHKLNADAADAICCYMIKFVTNLLTDCLILLTGFIATCICVPKGLPTIMWGALESFLFLFTLKSCIAVGNAYPTTGSDVEPAKNNIMNLINDATASAVTSYSCVYIPSNLDLCRFGSKSTENLWDPKQKLSVNKKRKLLENNKMYFTSRPSMRVPGTKKFQSQPFVKTIIYEIQTCAPPRLPFVLPWCTDEDLTDKKSEIHKLYPFMINGFPKGTYEFPTMLPSKELERNQHNL</sequence>
<dbReference type="GeneID" id="112465141"/>
<protein>
    <submittedName>
        <fullName evidence="2">Uncharacterized protein LOC112452037 isoform X1</fullName>
    </submittedName>
    <submittedName>
        <fullName evidence="3">Uncharacterized protein LOC112465141 isoform X1</fullName>
    </submittedName>
</protein>
<proteinExistence type="predicted"/>
<reference evidence="2 3" key="1">
    <citation type="submission" date="2025-04" db="UniProtKB">
        <authorList>
            <consortium name="RefSeq"/>
        </authorList>
    </citation>
    <scope>IDENTIFICATION</scope>
    <source>
        <tissue evidence="2 3">Whole body</tissue>
    </source>
</reference>
<dbReference type="RefSeq" id="XP_024888311.1">
    <property type="nucleotide sequence ID" value="XM_025032543.1"/>
</dbReference>
<evidence type="ECO:0000313" key="1">
    <source>
        <dbReference type="Proteomes" id="UP000504618"/>
    </source>
</evidence>
<organism evidence="1 3">
    <name type="scientific">Temnothorax curvispinosus</name>
    <dbReference type="NCBI Taxonomy" id="300111"/>
    <lineage>
        <taxon>Eukaryota</taxon>
        <taxon>Metazoa</taxon>
        <taxon>Ecdysozoa</taxon>
        <taxon>Arthropoda</taxon>
        <taxon>Hexapoda</taxon>
        <taxon>Insecta</taxon>
        <taxon>Pterygota</taxon>
        <taxon>Neoptera</taxon>
        <taxon>Endopterygota</taxon>
        <taxon>Hymenoptera</taxon>
        <taxon>Apocrita</taxon>
        <taxon>Aculeata</taxon>
        <taxon>Formicoidea</taxon>
        <taxon>Formicidae</taxon>
        <taxon>Myrmicinae</taxon>
        <taxon>Temnothorax</taxon>
    </lineage>
</organism>
<accession>A0A6J1R5U4</accession>
<dbReference type="OrthoDB" id="7679982at2759"/>
<gene>
    <name evidence="3" type="primary">LOC112465141</name>
    <name evidence="2" type="synonym">LOC112452037</name>
</gene>
<name>A0A6J1R5U4_9HYME</name>
<dbReference type="AlphaFoldDB" id="A0A6J1R5U4"/>
<keyword evidence="1" id="KW-1185">Reference proteome</keyword>
<evidence type="ECO:0000313" key="2">
    <source>
        <dbReference type="RefSeq" id="XP_024867808.1"/>
    </source>
</evidence>
<evidence type="ECO:0000313" key="3">
    <source>
        <dbReference type="RefSeq" id="XP_024888311.1"/>
    </source>
</evidence>
<dbReference type="RefSeq" id="XP_024867808.1">
    <property type="nucleotide sequence ID" value="XM_025012040.1"/>
</dbReference>
<dbReference type="Proteomes" id="UP000504618">
    <property type="component" value="Unplaced"/>
</dbReference>